<evidence type="ECO:0000313" key="1">
    <source>
        <dbReference type="EMBL" id="AHC14008.1"/>
    </source>
</evidence>
<dbReference type="KEGG" id="slr:L21SP2_0576"/>
<accession>V5WDZ6</accession>
<keyword evidence="2" id="KW-1185">Reference proteome</keyword>
<dbReference type="AlphaFoldDB" id="V5WDZ6"/>
<evidence type="ECO:0000313" key="2">
    <source>
        <dbReference type="Proteomes" id="UP000018680"/>
    </source>
</evidence>
<proteinExistence type="predicted"/>
<dbReference type="HOGENOM" id="CLU_3122476_0_0_12"/>
<dbReference type="Gene3D" id="3.20.20.70">
    <property type="entry name" value="Aldolase class I"/>
    <property type="match status" value="1"/>
</dbReference>
<dbReference type="EMBL" id="CP006939">
    <property type="protein sequence ID" value="AHC14008.1"/>
    <property type="molecule type" value="Genomic_DNA"/>
</dbReference>
<protein>
    <submittedName>
        <fullName evidence="1">Uncharacterized protein</fullName>
    </submittedName>
</protein>
<reference evidence="1 2" key="1">
    <citation type="journal article" date="2015" name="Stand. Genomic Sci.">
        <title>Complete genome sequence and description of Salinispira pacifica gen. nov., sp. nov., a novel spirochaete isolated form a hypersaline microbial mat.</title>
        <authorList>
            <person name="Ben Hania W."/>
            <person name="Joseph M."/>
            <person name="Schumann P."/>
            <person name="Bunk B."/>
            <person name="Fiebig A."/>
            <person name="Sproer C."/>
            <person name="Klenk H.P."/>
            <person name="Fardeau M.L."/>
            <person name="Spring S."/>
        </authorList>
    </citation>
    <scope>NUCLEOTIDE SEQUENCE [LARGE SCALE GENOMIC DNA]</scope>
    <source>
        <strain evidence="1 2">L21-RPul-D2</strain>
    </source>
</reference>
<name>V5WDZ6_9SPIO</name>
<dbReference type="Proteomes" id="UP000018680">
    <property type="component" value="Chromosome"/>
</dbReference>
<gene>
    <name evidence="1" type="ORF">L21SP2_0576</name>
</gene>
<sequence>MSRDRTTLSRAEIKELLSLTDPADLERLQRRAYETMKRTVGEKVYYRGLH</sequence>
<dbReference type="RefSeq" id="WP_024266940.1">
    <property type="nucleotide sequence ID" value="NC_023035.1"/>
</dbReference>
<organism evidence="1 2">
    <name type="scientific">Salinispira pacifica</name>
    <dbReference type="NCBI Taxonomy" id="1307761"/>
    <lineage>
        <taxon>Bacteria</taxon>
        <taxon>Pseudomonadati</taxon>
        <taxon>Spirochaetota</taxon>
        <taxon>Spirochaetia</taxon>
        <taxon>Spirochaetales</taxon>
        <taxon>Spirochaetaceae</taxon>
        <taxon>Salinispira</taxon>
    </lineage>
</organism>
<dbReference type="InterPro" id="IPR013785">
    <property type="entry name" value="Aldolase_TIM"/>
</dbReference>